<protein>
    <submittedName>
        <fullName evidence="10">Peptidase M23</fullName>
    </submittedName>
</protein>
<dbReference type="PANTHER" id="PTHR21666:SF288">
    <property type="entry name" value="CELL DIVISION PROTEIN YTFB"/>
    <property type="match status" value="1"/>
</dbReference>
<feature type="domain" description="M23ase beta-sheet core" evidence="8">
    <location>
        <begin position="304"/>
        <end position="399"/>
    </location>
</feature>
<dbReference type="CDD" id="cd12797">
    <property type="entry name" value="M23_peptidase"/>
    <property type="match status" value="1"/>
</dbReference>
<dbReference type="InterPro" id="IPR016047">
    <property type="entry name" value="M23ase_b-sheet_dom"/>
</dbReference>
<name>E1JUP2_SOLFR</name>
<evidence type="ECO:0000256" key="3">
    <source>
        <dbReference type="ARBA" id="ARBA00022670"/>
    </source>
</evidence>
<evidence type="ECO:0000313" key="11">
    <source>
        <dbReference type="Proteomes" id="UP000006250"/>
    </source>
</evidence>
<dbReference type="PANTHER" id="PTHR21666">
    <property type="entry name" value="PEPTIDASE-RELATED"/>
    <property type="match status" value="1"/>
</dbReference>
<keyword evidence="4" id="KW-0479">Metal-binding</keyword>
<evidence type="ECO:0000256" key="7">
    <source>
        <dbReference type="ARBA" id="ARBA00023049"/>
    </source>
</evidence>
<dbReference type="GO" id="GO:0046872">
    <property type="term" value="F:metal ion binding"/>
    <property type="evidence" value="ECO:0007669"/>
    <property type="project" value="UniProtKB-KW"/>
</dbReference>
<comment type="cofactor">
    <cofactor evidence="1">
        <name>Zn(2+)</name>
        <dbReference type="ChEBI" id="CHEBI:29105"/>
    </cofactor>
</comment>
<evidence type="ECO:0000256" key="2">
    <source>
        <dbReference type="ARBA" id="ARBA00004196"/>
    </source>
</evidence>
<dbReference type="Gene3D" id="3.10.450.350">
    <property type="match status" value="1"/>
</dbReference>
<evidence type="ECO:0000256" key="5">
    <source>
        <dbReference type="ARBA" id="ARBA00022801"/>
    </source>
</evidence>
<dbReference type="GO" id="GO:0004222">
    <property type="term" value="F:metalloendopeptidase activity"/>
    <property type="evidence" value="ECO:0007669"/>
    <property type="project" value="TreeGrafter"/>
</dbReference>
<evidence type="ECO:0000256" key="6">
    <source>
        <dbReference type="ARBA" id="ARBA00022833"/>
    </source>
</evidence>
<comment type="subcellular location">
    <subcellularLocation>
        <location evidence="2">Cell envelope</location>
    </subcellularLocation>
</comment>
<evidence type="ECO:0000259" key="9">
    <source>
        <dbReference type="Pfam" id="PF19425"/>
    </source>
</evidence>
<dbReference type="InterPro" id="IPR050570">
    <property type="entry name" value="Cell_wall_metabolism_enzyme"/>
</dbReference>
<keyword evidence="5" id="KW-0378">Hydrolase</keyword>
<accession>E1JUP2</accession>
<gene>
    <name evidence="10" type="ORF">DesfrDRAFT_1341</name>
</gene>
<comment type="caution">
    <text evidence="10">The sequence shown here is derived from an EMBL/GenBank/DDBJ whole genome shotgun (WGS) entry which is preliminary data.</text>
</comment>
<keyword evidence="7" id="KW-0482">Metalloprotease</keyword>
<dbReference type="STRING" id="596151.DesfrDRAFT_1341"/>
<dbReference type="GO" id="GO:0006508">
    <property type="term" value="P:proteolysis"/>
    <property type="evidence" value="ECO:0007669"/>
    <property type="project" value="UniProtKB-KW"/>
</dbReference>
<sequence length="451" mass="49480" precursor="true">MRNFFMRQGSSRMFFKPKRGRIRLLAFLVLVAGGSAVYLAFFHNAAPKRSTPLIEACPPWAEQYCDPSQNLFARTEEDPSEEVLEGSIKPGQTLGGILGDYVDAGALAGLDNPDDFSFASIQSGQPYRLTVRDKELVTFEYDISPTETLVIDGEKGDLQARVETKQCETRTGVMAGTVASSLFKAVEEAGGDAQTAVALADVFASDIDFCRDVQPGDTFRAVVEKRYAEGKLIGIGRVLAARYVNEGKTYEGFALLGRGGKPEYFDADGRALRKAFLRAPLSFLRITSRFTSSRLHPILKVRKPHYGVDYAAPTGTPVWSVGAGVVVERGRNRAAGNYVTVRHSRTWVTRYNHFSRFAKGIRKGSKVAQGQVIGYVGQTGFATGPHLDFRIYKNGKPVNALANPKMQADPLPASKLARFKRQVEKLEALLDQAPQTKDLAARDTPDTKGIQ</sequence>
<reference evidence="10 11" key="1">
    <citation type="submission" date="2010-08" db="EMBL/GenBank/DDBJ databases">
        <title>The draft genome of Desulfovibrio fructosovorans JJ.</title>
        <authorList>
            <consortium name="US DOE Joint Genome Institute (JGI-PGF)"/>
            <person name="Lucas S."/>
            <person name="Copeland A."/>
            <person name="Lapidus A."/>
            <person name="Cheng J.-F."/>
            <person name="Bruce D."/>
            <person name="Goodwin L."/>
            <person name="Pitluck S."/>
            <person name="Land M.L."/>
            <person name="Hauser L."/>
            <person name="Chang Y.-J."/>
            <person name="Jeffries C."/>
            <person name="Wall J.D."/>
            <person name="Stahl D.A."/>
            <person name="Arkin A.P."/>
            <person name="Dehal P."/>
            <person name="Stolyar S.M."/>
            <person name="Hazen T.C."/>
            <person name="Woyke T.J."/>
        </authorList>
    </citation>
    <scope>NUCLEOTIDE SEQUENCE [LARGE SCALE GENOMIC DNA]</scope>
    <source>
        <strain evidence="10 11">JJ</strain>
    </source>
</reference>
<dbReference type="InterPro" id="IPR011055">
    <property type="entry name" value="Dup_hybrid_motif"/>
</dbReference>
<evidence type="ECO:0000256" key="1">
    <source>
        <dbReference type="ARBA" id="ARBA00001947"/>
    </source>
</evidence>
<evidence type="ECO:0000313" key="10">
    <source>
        <dbReference type="EMBL" id="EFL51806.1"/>
    </source>
</evidence>
<dbReference type="Pfam" id="PF19425">
    <property type="entry name" value="Csd3_N2"/>
    <property type="match status" value="1"/>
</dbReference>
<dbReference type="OrthoDB" id="9815245at2"/>
<feature type="domain" description="Csd3-like second N-terminal" evidence="9">
    <location>
        <begin position="170"/>
        <end position="290"/>
    </location>
</feature>
<evidence type="ECO:0000256" key="4">
    <source>
        <dbReference type="ARBA" id="ARBA00022723"/>
    </source>
</evidence>
<dbReference type="eggNOG" id="COG0739">
    <property type="taxonomic scope" value="Bacteria"/>
</dbReference>
<dbReference type="InterPro" id="IPR045834">
    <property type="entry name" value="Csd3_N2"/>
</dbReference>
<dbReference type="Pfam" id="PF01551">
    <property type="entry name" value="Peptidase_M23"/>
    <property type="match status" value="1"/>
</dbReference>
<evidence type="ECO:0000259" key="8">
    <source>
        <dbReference type="Pfam" id="PF01551"/>
    </source>
</evidence>
<proteinExistence type="predicted"/>
<keyword evidence="6" id="KW-0862">Zinc</keyword>
<dbReference type="Gene3D" id="2.70.70.10">
    <property type="entry name" value="Glucose Permease (Domain IIA)"/>
    <property type="match status" value="1"/>
</dbReference>
<dbReference type="AlphaFoldDB" id="E1JUP2"/>
<dbReference type="SUPFAM" id="SSF51261">
    <property type="entry name" value="Duplicated hybrid motif"/>
    <property type="match status" value="1"/>
</dbReference>
<dbReference type="GO" id="GO:0030313">
    <property type="term" value="C:cell envelope"/>
    <property type="evidence" value="ECO:0007669"/>
    <property type="project" value="UniProtKB-SubCell"/>
</dbReference>
<dbReference type="Proteomes" id="UP000006250">
    <property type="component" value="Unassembled WGS sequence"/>
</dbReference>
<organism evidence="10 11">
    <name type="scientific">Solidesulfovibrio fructosivorans JJ]</name>
    <dbReference type="NCBI Taxonomy" id="596151"/>
    <lineage>
        <taxon>Bacteria</taxon>
        <taxon>Pseudomonadati</taxon>
        <taxon>Thermodesulfobacteriota</taxon>
        <taxon>Desulfovibrionia</taxon>
        <taxon>Desulfovibrionales</taxon>
        <taxon>Desulfovibrionaceae</taxon>
        <taxon>Solidesulfovibrio</taxon>
    </lineage>
</organism>
<dbReference type="EMBL" id="AECZ01000007">
    <property type="protein sequence ID" value="EFL51806.1"/>
    <property type="molecule type" value="Genomic_DNA"/>
</dbReference>
<keyword evidence="11" id="KW-1185">Reference proteome</keyword>
<keyword evidence="3" id="KW-0645">Protease</keyword>